<organism evidence="1 2">
    <name type="scientific">Luedemannella helvata</name>
    <dbReference type="NCBI Taxonomy" id="349315"/>
    <lineage>
        <taxon>Bacteria</taxon>
        <taxon>Bacillati</taxon>
        <taxon>Actinomycetota</taxon>
        <taxon>Actinomycetes</taxon>
        <taxon>Micromonosporales</taxon>
        <taxon>Micromonosporaceae</taxon>
        <taxon>Luedemannella</taxon>
    </lineage>
</organism>
<proteinExistence type="predicted"/>
<comment type="caution">
    <text evidence="1">The sequence shown here is derived from an EMBL/GenBank/DDBJ whole genome shotgun (WGS) entry which is preliminary data.</text>
</comment>
<evidence type="ECO:0000313" key="1">
    <source>
        <dbReference type="EMBL" id="GAA1779495.1"/>
    </source>
</evidence>
<sequence>MASIRTDRPPTREQLLVLADRAERGQLTAAETARLRAGISAVFASQRIVGDRTRLASRARREAADRIAAVTRLTAAARRRGIRSIPVRDLEMAIGAAVRPSGATGAREGRRVAQSA</sequence>
<name>A0ABN2L8V3_9ACTN</name>
<keyword evidence="2" id="KW-1185">Reference proteome</keyword>
<gene>
    <name evidence="1" type="ORF">GCM10009681_57260</name>
</gene>
<reference evidence="1 2" key="1">
    <citation type="journal article" date="2019" name="Int. J. Syst. Evol. Microbiol.">
        <title>The Global Catalogue of Microorganisms (GCM) 10K type strain sequencing project: providing services to taxonomists for standard genome sequencing and annotation.</title>
        <authorList>
            <consortium name="The Broad Institute Genomics Platform"/>
            <consortium name="The Broad Institute Genome Sequencing Center for Infectious Disease"/>
            <person name="Wu L."/>
            <person name="Ma J."/>
        </authorList>
    </citation>
    <scope>NUCLEOTIDE SEQUENCE [LARGE SCALE GENOMIC DNA]</scope>
    <source>
        <strain evidence="1 2">JCM 13249</strain>
    </source>
</reference>
<dbReference type="EMBL" id="BAAALS010000079">
    <property type="protein sequence ID" value="GAA1779495.1"/>
    <property type="molecule type" value="Genomic_DNA"/>
</dbReference>
<dbReference type="RefSeq" id="WP_030901121.1">
    <property type="nucleotide sequence ID" value="NZ_BAAALS010000079.1"/>
</dbReference>
<evidence type="ECO:0000313" key="2">
    <source>
        <dbReference type="Proteomes" id="UP001500655"/>
    </source>
</evidence>
<accession>A0ABN2L8V3</accession>
<protein>
    <submittedName>
        <fullName evidence="1">Uncharacterized protein</fullName>
    </submittedName>
</protein>
<dbReference type="Proteomes" id="UP001500655">
    <property type="component" value="Unassembled WGS sequence"/>
</dbReference>